<feature type="region of interest" description="Disordered" evidence="1">
    <location>
        <begin position="281"/>
        <end position="308"/>
    </location>
</feature>
<dbReference type="Proteomes" id="UP000027725">
    <property type="component" value="Unassembled WGS sequence"/>
</dbReference>
<evidence type="ECO:0000313" key="2">
    <source>
        <dbReference type="EMBL" id="KEP69983.1"/>
    </source>
</evidence>
<dbReference type="STRING" id="1185766.SAMN05216224_102871"/>
<feature type="region of interest" description="Disordered" evidence="1">
    <location>
        <begin position="248"/>
        <end position="268"/>
    </location>
</feature>
<dbReference type="EMBL" id="JHEH01000009">
    <property type="protein sequence ID" value="KEP69983.1"/>
    <property type="molecule type" value="Genomic_DNA"/>
</dbReference>
<proteinExistence type="predicted"/>
<evidence type="ECO:0000313" key="3">
    <source>
        <dbReference type="Proteomes" id="UP000027725"/>
    </source>
</evidence>
<dbReference type="AlphaFoldDB" id="A0A074TLW2"/>
<gene>
    <name evidence="2" type="ORF">DL1_21115</name>
</gene>
<evidence type="ECO:0000256" key="1">
    <source>
        <dbReference type="SAM" id="MobiDB-lite"/>
    </source>
</evidence>
<dbReference type="eggNOG" id="ENOG5030VAD">
    <property type="taxonomic scope" value="Bacteria"/>
</dbReference>
<sequence length="391" mass="36576">MNNFEKRAEILGIAPDKAFAGKITVNTLDQLKELLNISGMPPSAEAVSKAAPSDAADASQSVAHAVARHVYGAAPLSDADLALAQSAFPLQLNVVSQPDKTINSEWNLNEISPDGPIVVSLGTLTIEDGGYIVVSNRALDFTVDTLVRNGSAAPGNDMGIFNILGITGAAGTPGDTPTAPGQATNGKPGNCSSAGIAGDSGGNGTTGTLGSAGGPGGAGGLGKPSLAATIRITTAVQSATALSVVTQSGAGGQGGAGGTGSKGGQGGNGGNGATCGCTGSAGGSGAQGGTGGKGGPGGQGGNGVDAEGDITIFAPSTALSLFQPIKKTAQPGAGGAPGTGGAGGDGGSAGSGGKHNSGGSGGGTGGQGETGTPGVAGTIAGQPADILIQPA</sequence>
<feature type="compositionally biased region" description="Gly residues" evidence="1">
    <location>
        <begin position="332"/>
        <end position="371"/>
    </location>
</feature>
<reference evidence="2 3" key="1">
    <citation type="submission" date="2014-03" db="EMBL/GenBank/DDBJ databases">
        <title>The draft genome sequence of Thioclava dalianensis DLFJ1-1.</title>
        <authorList>
            <person name="Lai Q."/>
            <person name="Shao Z."/>
        </authorList>
    </citation>
    <scope>NUCLEOTIDE SEQUENCE [LARGE SCALE GENOMIC DNA]</scope>
    <source>
        <strain evidence="2 3">DLFJ1-1</strain>
    </source>
</reference>
<organism evidence="2 3">
    <name type="scientific">Thioclava dalianensis</name>
    <dbReference type="NCBI Taxonomy" id="1185766"/>
    <lineage>
        <taxon>Bacteria</taxon>
        <taxon>Pseudomonadati</taxon>
        <taxon>Pseudomonadota</taxon>
        <taxon>Alphaproteobacteria</taxon>
        <taxon>Rhodobacterales</taxon>
        <taxon>Paracoccaceae</taxon>
        <taxon>Thioclava</taxon>
    </lineage>
</organism>
<name>A0A074TLW2_9RHOB</name>
<keyword evidence="3" id="KW-1185">Reference proteome</keyword>
<comment type="caution">
    <text evidence="2">The sequence shown here is derived from an EMBL/GenBank/DDBJ whole genome shotgun (WGS) entry which is preliminary data.</text>
</comment>
<feature type="compositionally biased region" description="Gly residues" evidence="1">
    <location>
        <begin position="249"/>
        <end position="268"/>
    </location>
</feature>
<feature type="region of interest" description="Disordered" evidence="1">
    <location>
        <begin position="328"/>
        <end position="391"/>
    </location>
</feature>
<feature type="region of interest" description="Disordered" evidence="1">
    <location>
        <begin position="172"/>
        <end position="219"/>
    </location>
</feature>
<accession>A0A074TLW2</accession>
<feature type="compositionally biased region" description="Gly residues" evidence="1">
    <location>
        <begin position="281"/>
        <end position="303"/>
    </location>
</feature>
<dbReference type="RefSeq" id="WP_051693458.1">
    <property type="nucleotide sequence ID" value="NZ_FOVB01000002.1"/>
</dbReference>
<feature type="compositionally biased region" description="Gly residues" evidence="1">
    <location>
        <begin position="198"/>
        <end position="219"/>
    </location>
</feature>
<feature type="compositionally biased region" description="Low complexity" evidence="1">
    <location>
        <begin position="172"/>
        <end position="184"/>
    </location>
</feature>
<protein>
    <submittedName>
        <fullName evidence="2">Uncharacterized protein</fullName>
    </submittedName>
</protein>